<reference evidence="2" key="1">
    <citation type="submission" date="2018-09" db="EMBL/GenBank/DDBJ databases">
        <authorList>
            <person name="Ashton P.M."/>
            <person name="Dallman T."/>
            <person name="Nair S."/>
            <person name="De Pinna E."/>
            <person name="Peters T."/>
            <person name="Grant K."/>
        </authorList>
    </citation>
    <scope>NUCLEOTIDE SEQUENCE [LARGE SCALE GENOMIC DNA]</scope>
    <source>
        <strain evidence="2">598938</strain>
    </source>
</reference>
<accession>A0A403QDV2</accession>
<gene>
    <name evidence="2" type="ORF">D7N80_06345</name>
</gene>
<comment type="caution">
    <text evidence="2">The sequence shown here is derived from an EMBL/GenBank/DDBJ whole genome shotgun (WGS) entry which is preliminary data.</text>
</comment>
<evidence type="ECO:0000313" key="2">
    <source>
        <dbReference type="EMBL" id="MML52927.1"/>
    </source>
</evidence>
<dbReference type="AlphaFoldDB" id="A0A403QDV2"/>
<sequence>MSEKVTLTVFKNSPHIWSGGLEDEALADWLISKANAIMYLKKYQERRSRINAEFVGVESCAQLIRSYTYLGISSEEGSSIRRLSREAITHACQIAECLAQRTHEGGFPVTPIEYSLLPDLAEEFEAAQRKKVEINDQLIAHFGEIPGGEGRPLPPLFHERPCASFDYLKEGYQDAGKAQPEATRGNQGDSHQ</sequence>
<evidence type="ECO:0000256" key="1">
    <source>
        <dbReference type="SAM" id="MobiDB-lite"/>
    </source>
</evidence>
<proteinExistence type="predicted"/>
<name>A0A403QDV2_SALET</name>
<organism evidence="2">
    <name type="scientific">Salmonella enterica I</name>
    <dbReference type="NCBI Taxonomy" id="59201"/>
    <lineage>
        <taxon>Bacteria</taxon>
        <taxon>Pseudomonadati</taxon>
        <taxon>Pseudomonadota</taxon>
        <taxon>Gammaproteobacteria</taxon>
        <taxon>Enterobacterales</taxon>
        <taxon>Enterobacteriaceae</taxon>
        <taxon>Salmonella</taxon>
    </lineage>
</organism>
<protein>
    <submittedName>
        <fullName evidence="2">Uncharacterized protein</fullName>
    </submittedName>
</protein>
<dbReference type="EMBL" id="RVVJ01000005">
    <property type="protein sequence ID" value="MML52927.1"/>
    <property type="molecule type" value="Genomic_DNA"/>
</dbReference>
<dbReference type="Proteomes" id="UP000885348">
    <property type="component" value="Unassembled WGS sequence"/>
</dbReference>
<feature type="region of interest" description="Disordered" evidence="1">
    <location>
        <begin position="173"/>
        <end position="192"/>
    </location>
</feature>